<sequence length="176" mass="20807">MQNTIIQKAIHKDLNSILEITKDALNAMKTMNFHQWDENYPNEIVFQEDIQAQELYVFKENDEILGFICINEKFEPEFYKQVIFNKNYDDKAFYLHRLAVKQNAKGKGVAQKLLNFCENFALENHKASLRADTHSKNFPMNSLFKKLDFNFCGNFDIPNYQDPFLAYEKILNQKAF</sequence>
<gene>
    <name evidence="2" type="ordered locus">CJJ81176_0013</name>
</gene>
<dbReference type="GO" id="GO:0016747">
    <property type="term" value="F:acyltransferase activity, transferring groups other than amino-acyl groups"/>
    <property type="evidence" value="ECO:0007669"/>
    <property type="project" value="InterPro"/>
</dbReference>
<evidence type="ECO:0000313" key="3">
    <source>
        <dbReference type="Proteomes" id="UP000000646"/>
    </source>
</evidence>
<dbReference type="CDD" id="cd04301">
    <property type="entry name" value="NAT_SF"/>
    <property type="match status" value="1"/>
</dbReference>
<reference evidence="3" key="1">
    <citation type="submission" date="2006-12" db="EMBL/GenBank/DDBJ databases">
        <authorList>
            <person name="Fouts D.E."/>
            <person name="Nelson K.E."/>
            <person name="Sebastian Y."/>
        </authorList>
    </citation>
    <scope>NUCLEOTIDE SEQUENCE [LARGE SCALE GENOMIC DNA]</scope>
    <source>
        <strain evidence="3">81-176</strain>
    </source>
</reference>
<protein>
    <submittedName>
        <fullName evidence="2">Acetyltransferase, GNAT family</fullName>
    </submittedName>
</protein>
<dbReference type="InterPro" id="IPR000182">
    <property type="entry name" value="GNAT_dom"/>
</dbReference>
<name>A0A0H3P9A3_CAMJJ</name>
<evidence type="ECO:0000259" key="1">
    <source>
        <dbReference type="PROSITE" id="PS51186"/>
    </source>
</evidence>
<dbReference type="RefSeq" id="WP_009883153.1">
    <property type="nucleotide sequence ID" value="NC_008787.1"/>
</dbReference>
<dbReference type="EMBL" id="CP000538">
    <property type="protein sequence ID" value="EAQ71992.1"/>
    <property type="molecule type" value="Genomic_DNA"/>
</dbReference>
<dbReference type="InterPro" id="IPR016181">
    <property type="entry name" value="Acyl_CoA_acyltransferase"/>
</dbReference>
<feature type="domain" description="N-acetyltransferase" evidence="1">
    <location>
        <begin position="4"/>
        <end position="174"/>
    </location>
</feature>
<dbReference type="KEGG" id="cjj:CJJ81176_0013"/>
<dbReference type="Gene3D" id="3.40.630.30">
    <property type="match status" value="1"/>
</dbReference>
<organism evidence="2 3">
    <name type="scientific">Campylobacter jejuni subsp. jejuni serotype O:23/36 (strain 81-176)</name>
    <dbReference type="NCBI Taxonomy" id="354242"/>
    <lineage>
        <taxon>Bacteria</taxon>
        <taxon>Pseudomonadati</taxon>
        <taxon>Campylobacterota</taxon>
        <taxon>Epsilonproteobacteria</taxon>
        <taxon>Campylobacterales</taxon>
        <taxon>Campylobacteraceae</taxon>
        <taxon>Campylobacter</taxon>
    </lineage>
</organism>
<accession>A0A0H3P9A3</accession>
<dbReference type="Pfam" id="PF00583">
    <property type="entry name" value="Acetyltransf_1"/>
    <property type="match status" value="1"/>
</dbReference>
<dbReference type="AlphaFoldDB" id="A0A0H3P9A3"/>
<proteinExistence type="predicted"/>
<dbReference type="SUPFAM" id="SSF55729">
    <property type="entry name" value="Acyl-CoA N-acyltransferases (Nat)"/>
    <property type="match status" value="1"/>
</dbReference>
<dbReference type="PROSITE" id="PS51186">
    <property type="entry name" value="GNAT"/>
    <property type="match status" value="1"/>
</dbReference>
<evidence type="ECO:0000313" key="2">
    <source>
        <dbReference type="EMBL" id="EAQ71992.1"/>
    </source>
</evidence>
<dbReference type="eggNOG" id="COG0454">
    <property type="taxonomic scope" value="Bacteria"/>
</dbReference>
<dbReference type="Proteomes" id="UP000000646">
    <property type="component" value="Chromosome"/>
</dbReference>
<dbReference type="HOGENOM" id="CLU_013985_13_0_7"/>